<protein>
    <recommendedName>
        <fullName evidence="4">Tryptophan 2-monooxygenase</fullName>
        <ecNumber evidence="3">1.13.12.3</ecNumber>
    </recommendedName>
</protein>
<dbReference type="PRINTS" id="PR00420">
    <property type="entry name" value="RNGMNOXGNASE"/>
</dbReference>
<dbReference type="InterPro" id="IPR036188">
    <property type="entry name" value="FAD/NAD-bd_sf"/>
</dbReference>
<dbReference type="SUPFAM" id="SSF51905">
    <property type="entry name" value="FAD/NAD(P)-binding domain"/>
    <property type="match status" value="1"/>
</dbReference>
<gene>
    <name evidence="8" type="ORF">RZS32_002130</name>
</gene>
<dbReference type="Proteomes" id="UP001281305">
    <property type="component" value="Chromosome"/>
</dbReference>
<dbReference type="Pfam" id="PF01593">
    <property type="entry name" value="Amino_oxidase"/>
    <property type="match status" value="1"/>
</dbReference>
<reference evidence="8 9" key="1">
    <citation type="submission" date="2024-02" db="EMBL/GenBank/DDBJ databases">
        <title>Roseovarius strain W115 nov., isolated from a marine algae.</title>
        <authorList>
            <person name="Lee M.W."/>
            <person name="Lee J.K."/>
            <person name="Kim J.M."/>
            <person name="Choi D.G."/>
            <person name="Baek J.H."/>
            <person name="Bayburt H."/>
            <person name="Jung J.J."/>
            <person name="Han D.M."/>
            <person name="Jeon C.O."/>
        </authorList>
    </citation>
    <scope>NUCLEOTIDE SEQUENCE [LARGE SCALE GENOMIC DNA]</scope>
    <source>
        <strain evidence="8 9">W115</strain>
    </source>
</reference>
<dbReference type="PANTHER" id="PTHR10742:SF410">
    <property type="entry name" value="LYSINE-SPECIFIC HISTONE DEMETHYLASE 2"/>
    <property type="match status" value="1"/>
</dbReference>
<dbReference type="RefSeq" id="WP_317055390.1">
    <property type="nucleotide sequence ID" value="NZ_CP146606.1"/>
</dbReference>
<dbReference type="InterPro" id="IPR002937">
    <property type="entry name" value="Amino_oxidase"/>
</dbReference>
<evidence type="ECO:0000313" key="9">
    <source>
        <dbReference type="Proteomes" id="UP001281305"/>
    </source>
</evidence>
<organism evidence="8 9">
    <name type="scientific">Roseovarius rhodophyticola</name>
    <dbReference type="NCBI Taxonomy" id="3080827"/>
    <lineage>
        <taxon>Bacteria</taxon>
        <taxon>Pseudomonadati</taxon>
        <taxon>Pseudomonadota</taxon>
        <taxon>Alphaproteobacteria</taxon>
        <taxon>Rhodobacterales</taxon>
        <taxon>Roseobacteraceae</taxon>
        <taxon>Roseovarius</taxon>
    </lineage>
</organism>
<dbReference type="Gene3D" id="3.90.660.10">
    <property type="match status" value="1"/>
</dbReference>
<dbReference type="PROSITE" id="PS51318">
    <property type="entry name" value="TAT"/>
    <property type="match status" value="1"/>
</dbReference>
<dbReference type="InterPro" id="IPR050281">
    <property type="entry name" value="Flavin_monoamine_oxidase"/>
</dbReference>
<comment type="pathway">
    <text evidence="1">Plant hormone metabolism; auxin biosynthesis.</text>
</comment>
<keyword evidence="9" id="KW-1185">Reference proteome</keyword>
<dbReference type="SUPFAM" id="SSF54373">
    <property type="entry name" value="FAD-linked reductases, C-terminal domain"/>
    <property type="match status" value="1"/>
</dbReference>
<evidence type="ECO:0000256" key="1">
    <source>
        <dbReference type="ARBA" id="ARBA00004814"/>
    </source>
</evidence>
<comment type="similarity">
    <text evidence="2">Belongs to the tryptophan 2-monooxygenase family.</text>
</comment>
<accession>A0ABZ2TG86</accession>
<evidence type="ECO:0000256" key="5">
    <source>
        <dbReference type="ARBA" id="ARBA00023070"/>
    </source>
</evidence>
<name>A0ABZ2TG86_9RHOB</name>
<evidence type="ECO:0000313" key="8">
    <source>
        <dbReference type="EMBL" id="WYK18707.1"/>
    </source>
</evidence>
<evidence type="ECO:0000256" key="6">
    <source>
        <dbReference type="ARBA" id="ARBA00047321"/>
    </source>
</evidence>
<comment type="catalytic activity">
    <reaction evidence="6">
        <text>L-tryptophan + O2 = indole-3-acetamide + CO2 + H2O</text>
        <dbReference type="Rhea" id="RHEA:16165"/>
        <dbReference type="ChEBI" id="CHEBI:15377"/>
        <dbReference type="ChEBI" id="CHEBI:15379"/>
        <dbReference type="ChEBI" id="CHEBI:16031"/>
        <dbReference type="ChEBI" id="CHEBI:16526"/>
        <dbReference type="ChEBI" id="CHEBI:57912"/>
        <dbReference type="EC" id="1.13.12.3"/>
    </reaction>
</comment>
<dbReference type="PANTHER" id="PTHR10742">
    <property type="entry name" value="FLAVIN MONOAMINE OXIDASE"/>
    <property type="match status" value="1"/>
</dbReference>
<evidence type="ECO:0000259" key="7">
    <source>
        <dbReference type="Pfam" id="PF01593"/>
    </source>
</evidence>
<evidence type="ECO:0000256" key="4">
    <source>
        <dbReference type="ARBA" id="ARBA00017871"/>
    </source>
</evidence>
<evidence type="ECO:0000256" key="3">
    <source>
        <dbReference type="ARBA" id="ARBA00012535"/>
    </source>
</evidence>
<sequence length="450" mass="48151">MPSRHHSTARSDFDRRRFLKLSSASVLLPGFAYGQSSFPSNPDVVTVGAGAAGIAAAHKLRERGVSYVHVEAAAQVGGRVITETGTFGMPYDVGAHWVQNETRNPYFERAKSSGGRFYRAPEEYGIYNESGPASEDEIASMWEAWEAVEGAISKAGKSRQDVAPASVAPTDNPWSQTGWFGIGSWEMGKDMDAFSCLDWWESAGSNDWYYADGYGTLVANHAKGLDVALNTAVTKITWGGDGVEVETTGGTIRAKAVILTVSTGVLAGEGIAFDPPLPVEKQESFNAISMGFYNHIALHFSEDIFGLGEDGYVLHKVDDSFEAFGVLVNASGTGLAYCDVGGDFARELELAGADTAMDFVVGKLRNLIGADVDKYLTKGTVSEWGKDPFVRGCYASAAPGGFPMREVLRQPVGDRIFFAGEACHEDIWATVGGADVTGTRVAEDLADLLV</sequence>
<dbReference type="EMBL" id="CP146606">
    <property type="protein sequence ID" value="WYK18707.1"/>
    <property type="molecule type" value="Genomic_DNA"/>
</dbReference>
<proteinExistence type="inferred from homology"/>
<evidence type="ECO:0000256" key="2">
    <source>
        <dbReference type="ARBA" id="ARBA00005833"/>
    </source>
</evidence>
<dbReference type="InterPro" id="IPR006311">
    <property type="entry name" value="TAT_signal"/>
</dbReference>
<dbReference type="Pfam" id="PF13450">
    <property type="entry name" value="NAD_binding_8"/>
    <property type="match status" value="1"/>
</dbReference>
<dbReference type="EC" id="1.13.12.3" evidence="3"/>
<keyword evidence="5" id="KW-0073">Auxin biosynthesis</keyword>
<dbReference type="Gene3D" id="3.50.50.60">
    <property type="entry name" value="FAD/NAD(P)-binding domain"/>
    <property type="match status" value="1"/>
</dbReference>
<feature type="domain" description="Amine oxidase" evidence="7">
    <location>
        <begin position="191"/>
        <end position="445"/>
    </location>
</feature>